<dbReference type="Gene3D" id="3.10.200.10">
    <property type="entry name" value="Alpha carbonic anhydrase"/>
    <property type="match status" value="1"/>
</dbReference>
<dbReference type="InterPro" id="IPR001148">
    <property type="entry name" value="CA_dom"/>
</dbReference>
<dbReference type="InterPro" id="IPR013783">
    <property type="entry name" value="Ig-like_fold"/>
</dbReference>
<dbReference type="Pfam" id="PF00194">
    <property type="entry name" value="Carb_anhydrase"/>
    <property type="match status" value="1"/>
</dbReference>
<name>A0ABU7BPL7_9TELE</name>
<reference evidence="3 4" key="1">
    <citation type="submission" date="2021-07" db="EMBL/GenBank/DDBJ databases">
        <authorList>
            <person name="Palmer J.M."/>
        </authorList>
    </citation>
    <scope>NUCLEOTIDE SEQUENCE [LARGE SCALE GENOMIC DNA]</scope>
    <source>
        <strain evidence="3 4">AT_MEX2019</strain>
        <tissue evidence="3">Muscle</tissue>
    </source>
</reference>
<dbReference type="PROSITE" id="PS51144">
    <property type="entry name" value="ALPHA_CA_2"/>
    <property type="match status" value="1"/>
</dbReference>
<gene>
    <name evidence="3" type="ORF">ATANTOWER_006101</name>
</gene>
<dbReference type="Proteomes" id="UP001345963">
    <property type="component" value="Unassembled WGS sequence"/>
</dbReference>
<dbReference type="Gene3D" id="2.60.40.10">
    <property type="entry name" value="Immunoglobulins"/>
    <property type="match status" value="1"/>
</dbReference>
<proteinExistence type="inferred from homology"/>
<dbReference type="PANTHER" id="PTHR18952">
    <property type="entry name" value="CARBONIC ANHYDRASE"/>
    <property type="match status" value="1"/>
</dbReference>
<evidence type="ECO:0000259" key="2">
    <source>
        <dbReference type="PROSITE" id="PS51144"/>
    </source>
</evidence>
<feature type="domain" description="Alpha-carbonic anhydrase" evidence="2">
    <location>
        <begin position="1"/>
        <end position="136"/>
    </location>
</feature>
<dbReference type="SUPFAM" id="SSF49265">
    <property type="entry name" value="Fibronectin type III"/>
    <property type="match status" value="1"/>
</dbReference>
<dbReference type="InterPro" id="IPR036116">
    <property type="entry name" value="FN3_sf"/>
</dbReference>
<sequence>MEQRTLPPSHKSAVRAGHLIRLPCFCSSLSPSHYKDLAGMITKKETNLRSFILRDLLPSSVDSYYRYTGSLTTPPCSKVVEWIIFSRPVYLSHSQLDAFYSIFTTEQQDHVKSVEYLTNNFRPLQDLNNRKIFKSAVKDAWQKDLTEILGSPHSTEASRVCSSAPVSMKIQPLNETALMVSWERPLTIYHPPITSYMVSYSWVKRDVADEKTFIKTGDQSMSLRCICQDETLAGSVTVCKGGDRL</sequence>
<comment type="caution">
    <text evidence="3">The sequence shown here is derived from an EMBL/GenBank/DDBJ whole genome shotgun (WGS) entry which is preliminary data.</text>
</comment>
<dbReference type="EMBL" id="JAHUTI010060692">
    <property type="protein sequence ID" value="MED6252035.1"/>
    <property type="molecule type" value="Genomic_DNA"/>
</dbReference>
<dbReference type="InterPro" id="IPR023561">
    <property type="entry name" value="Carbonic_anhydrase_a-class"/>
</dbReference>
<dbReference type="PANTHER" id="PTHR18952:SF84">
    <property type="entry name" value="CARBONIC ANHYDRASE 14"/>
    <property type="match status" value="1"/>
</dbReference>
<evidence type="ECO:0000313" key="3">
    <source>
        <dbReference type="EMBL" id="MED6252035.1"/>
    </source>
</evidence>
<dbReference type="SMART" id="SM01057">
    <property type="entry name" value="Carb_anhydrase"/>
    <property type="match status" value="1"/>
</dbReference>
<dbReference type="SUPFAM" id="SSF51069">
    <property type="entry name" value="Carbonic anhydrase"/>
    <property type="match status" value="1"/>
</dbReference>
<keyword evidence="4" id="KW-1185">Reference proteome</keyword>
<evidence type="ECO:0000256" key="1">
    <source>
        <dbReference type="ARBA" id="ARBA00010718"/>
    </source>
</evidence>
<dbReference type="InterPro" id="IPR036398">
    <property type="entry name" value="CA_dom_sf"/>
</dbReference>
<organism evidence="3 4">
    <name type="scientific">Ataeniobius toweri</name>
    <dbReference type="NCBI Taxonomy" id="208326"/>
    <lineage>
        <taxon>Eukaryota</taxon>
        <taxon>Metazoa</taxon>
        <taxon>Chordata</taxon>
        <taxon>Craniata</taxon>
        <taxon>Vertebrata</taxon>
        <taxon>Euteleostomi</taxon>
        <taxon>Actinopterygii</taxon>
        <taxon>Neopterygii</taxon>
        <taxon>Teleostei</taxon>
        <taxon>Neoteleostei</taxon>
        <taxon>Acanthomorphata</taxon>
        <taxon>Ovalentaria</taxon>
        <taxon>Atherinomorphae</taxon>
        <taxon>Cyprinodontiformes</taxon>
        <taxon>Goodeidae</taxon>
        <taxon>Ataeniobius</taxon>
    </lineage>
</organism>
<evidence type="ECO:0000313" key="4">
    <source>
        <dbReference type="Proteomes" id="UP001345963"/>
    </source>
</evidence>
<accession>A0ABU7BPL7</accession>
<comment type="similarity">
    <text evidence="1">Belongs to the alpha-carbonic anhydrase family.</text>
</comment>
<protein>
    <recommendedName>
        <fullName evidence="2">Alpha-carbonic anhydrase domain-containing protein</fullName>
    </recommendedName>
</protein>